<dbReference type="Gene3D" id="3.40.50.300">
    <property type="entry name" value="P-loop containing nucleotide triphosphate hydrolases"/>
    <property type="match status" value="1"/>
</dbReference>
<dbReference type="SUPFAM" id="SSF52540">
    <property type="entry name" value="P-loop containing nucleoside triphosphate hydrolases"/>
    <property type="match status" value="1"/>
</dbReference>
<dbReference type="InterPro" id="IPR027417">
    <property type="entry name" value="P-loop_NTPase"/>
</dbReference>
<dbReference type="GO" id="GO:0005524">
    <property type="term" value="F:ATP binding"/>
    <property type="evidence" value="ECO:0007669"/>
    <property type="project" value="UniProtKB-KW"/>
</dbReference>
<protein>
    <submittedName>
        <fullName evidence="4">Response regulator receiver protein</fullName>
    </submittedName>
</protein>
<gene>
    <name evidence="4" type="ORF">SAMN05443551_3409</name>
</gene>
<dbReference type="OrthoDB" id="8281972at2"/>
<proteinExistence type="predicted"/>
<sequence length="414" mass="45107">MTSILPSTPEPAPLVACTISRDVQEFDLLIEDMEAVLGEAWGDLGFDESIHFFSQSDAEHLEFVAIAIDAEDEHDVENLSSIIAAAKSHNIKVVLIAHDVTPAALHHLLRQGADEFVPYPLPEGELISAIERMRAADQKPASSAGVDANGVKLSHDGDGVIIAVQGMAGGCGASTFATNLAWELATVSKDKPPRVCILDLGLQFGAVSTYLDVPRREAVLELLTDMEALDDDSFAQALVTFEDKLQVFTSPADLPPLDIIGQAEVQKLLDTASRHFDFVVVDMPPSLVQWSETVLYAAQVYFGIIELDMRSAQNTFRLKRALQSEELPFEKIRFVLNRAPKFTDLQGKSRLKRMQESLEISVDLHMPDGGRAVAEAGDHGQPLGMQQPKNALRKEIAKLAQSLFEVGQSDAEAA</sequence>
<dbReference type="GO" id="GO:0016887">
    <property type="term" value="F:ATP hydrolysis activity"/>
    <property type="evidence" value="ECO:0007669"/>
    <property type="project" value="TreeGrafter"/>
</dbReference>
<dbReference type="InterPro" id="IPR025669">
    <property type="entry name" value="AAA_dom"/>
</dbReference>
<keyword evidence="1" id="KW-0547">Nucleotide-binding</keyword>
<organism evidence="4 5">
    <name type="scientific">Marivita hallyeonensis</name>
    <dbReference type="NCBI Taxonomy" id="996342"/>
    <lineage>
        <taxon>Bacteria</taxon>
        <taxon>Pseudomonadati</taxon>
        <taxon>Pseudomonadota</taxon>
        <taxon>Alphaproteobacteria</taxon>
        <taxon>Rhodobacterales</taxon>
        <taxon>Roseobacteraceae</taxon>
        <taxon>Marivita</taxon>
    </lineage>
</organism>
<name>A0A1M5WDN0_9RHOB</name>
<feature type="domain" description="AAA" evidence="3">
    <location>
        <begin position="161"/>
        <end position="311"/>
    </location>
</feature>
<evidence type="ECO:0000313" key="5">
    <source>
        <dbReference type="Proteomes" id="UP000184221"/>
    </source>
</evidence>
<dbReference type="RefSeq" id="WP_072779233.1">
    <property type="nucleotide sequence ID" value="NZ_FQXC01000004.1"/>
</dbReference>
<dbReference type="GO" id="GO:0009898">
    <property type="term" value="C:cytoplasmic side of plasma membrane"/>
    <property type="evidence" value="ECO:0007669"/>
    <property type="project" value="TreeGrafter"/>
</dbReference>
<keyword evidence="2" id="KW-0067">ATP-binding</keyword>
<evidence type="ECO:0000313" key="4">
    <source>
        <dbReference type="EMBL" id="SHH85605.1"/>
    </source>
</evidence>
<dbReference type="GO" id="GO:0005829">
    <property type="term" value="C:cytosol"/>
    <property type="evidence" value="ECO:0007669"/>
    <property type="project" value="TreeGrafter"/>
</dbReference>
<evidence type="ECO:0000259" key="3">
    <source>
        <dbReference type="Pfam" id="PF13614"/>
    </source>
</evidence>
<evidence type="ECO:0000256" key="2">
    <source>
        <dbReference type="ARBA" id="ARBA00022840"/>
    </source>
</evidence>
<reference evidence="4 5" key="1">
    <citation type="submission" date="2016-11" db="EMBL/GenBank/DDBJ databases">
        <authorList>
            <person name="Jaros S."/>
            <person name="Januszkiewicz K."/>
            <person name="Wedrychowicz H."/>
        </authorList>
    </citation>
    <scope>NUCLEOTIDE SEQUENCE [LARGE SCALE GENOMIC DNA]</scope>
    <source>
        <strain evidence="4 5">DSM 29431</strain>
    </source>
</reference>
<accession>A0A1M5WDN0</accession>
<dbReference type="AlphaFoldDB" id="A0A1M5WDN0"/>
<dbReference type="GO" id="GO:0051782">
    <property type="term" value="P:negative regulation of cell division"/>
    <property type="evidence" value="ECO:0007669"/>
    <property type="project" value="TreeGrafter"/>
</dbReference>
<dbReference type="STRING" id="996342.SAMN05443551_3409"/>
<dbReference type="Pfam" id="PF13614">
    <property type="entry name" value="AAA_31"/>
    <property type="match status" value="1"/>
</dbReference>
<evidence type="ECO:0000256" key="1">
    <source>
        <dbReference type="ARBA" id="ARBA00022741"/>
    </source>
</evidence>
<keyword evidence="5" id="KW-1185">Reference proteome</keyword>
<dbReference type="EMBL" id="FQXC01000004">
    <property type="protein sequence ID" value="SHH85605.1"/>
    <property type="molecule type" value="Genomic_DNA"/>
</dbReference>
<dbReference type="InterPro" id="IPR050625">
    <property type="entry name" value="ParA/MinD_ATPase"/>
</dbReference>
<dbReference type="PANTHER" id="PTHR43384:SF6">
    <property type="entry name" value="SEPTUM SITE-DETERMINING PROTEIN MIND HOMOLOG, CHLOROPLASTIC"/>
    <property type="match status" value="1"/>
</dbReference>
<dbReference type="PANTHER" id="PTHR43384">
    <property type="entry name" value="SEPTUM SITE-DETERMINING PROTEIN MIND HOMOLOG, CHLOROPLASTIC-RELATED"/>
    <property type="match status" value="1"/>
</dbReference>
<dbReference type="Proteomes" id="UP000184221">
    <property type="component" value="Unassembled WGS sequence"/>
</dbReference>